<feature type="domain" description="Radical SAM core" evidence="7">
    <location>
        <begin position="193"/>
        <end position="418"/>
    </location>
</feature>
<reference evidence="8 9" key="1">
    <citation type="submission" date="2024-06" db="EMBL/GenBank/DDBJ databases">
        <title>Genomic Encyclopedia of Type Strains, Phase IV (KMG-IV): sequencing the most valuable type-strain genomes for metagenomic binning, comparative biology and taxonomic classification.</title>
        <authorList>
            <person name="Goeker M."/>
        </authorList>
    </citation>
    <scope>NUCLEOTIDE SEQUENCE [LARGE SCALE GENOMIC DNA]</scope>
    <source>
        <strain evidence="8 9">DSM 29492</strain>
    </source>
</reference>
<keyword evidence="3" id="KW-0479">Metal-binding</keyword>
<sequence>MDVVLINSSHNDTNHLIMDSQMKRVTEMLPLGVCYLATELETEGFEVQVLDMAVLDEAEIKGELEALVKAPPKCVGISSSTLSYVTAMEVATFLKNKLGMDYPIFMGGYHVTFEYAEALKSNMVDVVIRGEGEEVIGRVVDCLGNHKHKSLLCDIPGLSFLMEGKICSTEPDILRVKDLDKLPIPKRSYLRTDLYRNTGTIISSRGCVAKCQFCAAGAFGAIRTRSAENVAYEIESLYKQGTKNIYFVDNTFASNRKRAIQIFRILEQKEIKINCFIEARVTEVDEEYLDLLKAFGVTSIQFGVETGNAEVMKSIHKNITLERVEKTVQLCCQKGIGVACSFVIGHPADTEETVRDTIAFATKLKRMGAEPAFSIMTPYPGTEAYRKREELGVEIQDWNFSHWDLNRAVACTRNLSARKINKLHSEALLTLNAI</sequence>
<dbReference type="InterPro" id="IPR034466">
    <property type="entry name" value="Methyltransferase_Class_B"/>
</dbReference>
<evidence type="ECO:0000256" key="3">
    <source>
        <dbReference type="ARBA" id="ARBA00022723"/>
    </source>
</evidence>
<dbReference type="InterPro" id="IPR051198">
    <property type="entry name" value="BchE-like"/>
</dbReference>
<evidence type="ECO:0000256" key="1">
    <source>
        <dbReference type="ARBA" id="ARBA00001966"/>
    </source>
</evidence>
<dbReference type="SUPFAM" id="SSF52242">
    <property type="entry name" value="Cobalamin (vitamin B12)-binding domain"/>
    <property type="match status" value="1"/>
</dbReference>
<dbReference type="InterPro" id="IPR007197">
    <property type="entry name" value="rSAM"/>
</dbReference>
<dbReference type="SFLD" id="SFLDG01123">
    <property type="entry name" value="methyltransferase_(Class_B)"/>
    <property type="match status" value="1"/>
</dbReference>
<protein>
    <submittedName>
        <fullName evidence="8">Radical SAM superfamily enzyme YgiQ (UPF0313 family)</fullName>
    </submittedName>
</protein>
<evidence type="ECO:0000256" key="2">
    <source>
        <dbReference type="ARBA" id="ARBA00022691"/>
    </source>
</evidence>
<evidence type="ECO:0000256" key="5">
    <source>
        <dbReference type="ARBA" id="ARBA00023014"/>
    </source>
</evidence>
<proteinExistence type="predicted"/>
<evidence type="ECO:0000259" key="7">
    <source>
        <dbReference type="PROSITE" id="PS51918"/>
    </source>
</evidence>
<dbReference type="InterPro" id="IPR058240">
    <property type="entry name" value="rSAM_sf"/>
</dbReference>
<dbReference type="PANTHER" id="PTHR43409:SF16">
    <property type="entry name" value="SLR0320 PROTEIN"/>
    <property type="match status" value="1"/>
</dbReference>
<dbReference type="PANTHER" id="PTHR43409">
    <property type="entry name" value="ANAEROBIC MAGNESIUM-PROTOPORPHYRIN IX MONOMETHYL ESTER CYCLASE-RELATED"/>
    <property type="match status" value="1"/>
</dbReference>
<dbReference type="InterPro" id="IPR006158">
    <property type="entry name" value="Cobalamin-bd"/>
</dbReference>
<comment type="caution">
    <text evidence="8">The sequence shown here is derived from an EMBL/GenBank/DDBJ whole genome shotgun (WGS) entry which is preliminary data.</text>
</comment>
<evidence type="ECO:0000256" key="4">
    <source>
        <dbReference type="ARBA" id="ARBA00023004"/>
    </source>
</evidence>
<keyword evidence="9" id="KW-1185">Reference proteome</keyword>
<dbReference type="Gene3D" id="3.40.50.280">
    <property type="entry name" value="Cobalamin-binding domain"/>
    <property type="match status" value="1"/>
</dbReference>
<dbReference type="InterPro" id="IPR006638">
    <property type="entry name" value="Elp3/MiaA/NifB-like_rSAM"/>
</dbReference>
<dbReference type="SMART" id="SM00729">
    <property type="entry name" value="Elp3"/>
    <property type="match status" value="1"/>
</dbReference>
<evidence type="ECO:0000313" key="9">
    <source>
        <dbReference type="Proteomes" id="UP001549106"/>
    </source>
</evidence>
<name>A0ABV2M820_9FIRM</name>
<feature type="domain" description="B12-binding" evidence="6">
    <location>
        <begin position="13"/>
        <end position="150"/>
    </location>
</feature>
<keyword evidence="4" id="KW-0408">Iron</keyword>
<keyword evidence="5" id="KW-0411">Iron-sulfur</keyword>
<gene>
    <name evidence="8" type="ORF">ABID24_003805</name>
</gene>
<evidence type="ECO:0000313" key="8">
    <source>
        <dbReference type="EMBL" id="MET3752531.1"/>
    </source>
</evidence>
<dbReference type="CDD" id="cd01335">
    <property type="entry name" value="Radical_SAM"/>
    <property type="match status" value="1"/>
</dbReference>
<dbReference type="Pfam" id="PF04055">
    <property type="entry name" value="Radical_SAM"/>
    <property type="match status" value="1"/>
</dbReference>
<keyword evidence="2" id="KW-0949">S-adenosyl-L-methionine</keyword>
<dbReference type="PROSITE" id="PS51332">
    <property type="entry name" value="B12_BINDING"/>
    <property type="match status" value="1"/>
</dbReference>
<dbReference type="PROSITE" id="PS51918">
    <property type="entry name" value="RADICAL_SAM"/>
    <property type="match status" value="1"/>
</dbReference>
<dbReference type="EMBL" id="JBEPMJ010000060">
    <property type="protein sequence ID" value="MET3752531.1"/>
    <property type="molecule type" value="Genomic_DNA"/>
</dbReference>
<dbReference type="SFLD" id="SFLDG01082">
    <property type="entry name" value="B12-binding_domain_containing"/>
    <property type="match status" value="1"/>
</dbReference>
<dbReference type="InterPro" id="IPR023404">
    <property type="entry name" value="rSAM_horseshoe"/>
</dbReference>
<dbReference type="RefSeq" id="WP_257465771.1">
    <property type="nucleotide sequence ID" value="NZ_JANJZT010000059.1"/>
</dbReference>
<evidence type="ECO:0000259" key="6">
    <source>
        <dbReference type="PROSITE" id="PS51332"/>
    </source>
</evidence>
<accession>A0ABV2M820</accession>
<comment type="cofactor">
    <cofactor evidence="1">
        <name>[4Fe-4S] cluster</name>
        <dbReference type="ChEBI" id="CHEBI:49883"/>
    </cofactor>
</comment>
<dbReference type="Gene3D" id="3.80.30.20">
    <property type="entry name" value="tm_1862 like domain"/>
    <property type="match status" value="1"/>
</dbReference>
<dbReference type="InterPro" id="IPR036724">
    <property type="entry name" value="Cobalamin-bd_sf"/>
</dbReference>
<organism evidence="8 9">
    <name type="scientific">Blautia caecimuris</name>
    <dbReference type="NCBI Taxonomy" id="1796615"/>
    <lineage>
        <taxon>Bacteria</taxon>
        <taxon>Bacillati</taxon>
        <taxon>Bacillota</taxon>
        <taxon>Clostridia</taxon>
        <taxon>Lachnospirales</taxon>
        <taxon>Lachnospiraceae</taxon>
        <taxon>Blautia</taxon>
    </lineage>
</organism>
<dbReference type="Pfam" id="PF02310">
    <property type="entry name" value="B12-binding"/>
    <property type="match status" value="1"/>
</dbReference>
<dbReference type="Proteomes" id="UP001549106">
    <property type="component" value="Unassembled WGS sequence"/>
</dbReference>
<dbReference type="CDD" id="cd02068">
    <property type="entry name" value="radical_SAM_B12_BD"/>
    <property type="match status" value="1"/>
</dbReference>
<dbReference type="SFLD" id="SFLDS00029">
    <property type="entry name" value="Radical_SAM"/>
    <property type="match status" value="1"/>
</dbReference>
<dbReference type="SUPFAM" id="SSF102114">
    <property type="entry name" value="Radical SAM enzymes"/>
    <property type="match status" value="1"/>
</dbReference>